<comment type="caution">
    <text evidence="2">The sequence shown here is derived from an EMBL/GenBank/DDBJ whole genome shotgun (WGS) entry which is preliminary data.</text>
</comment>
<reference evidence="2 3" key="1">
    <citation type="submission" date="2020-04" db="EMBL/GenBank/DDBJ databases">
        <authorList>
            <person name="Klaysubun C."/>
            <person name="Duangmal K."/>
            <person name="Lipun K."/>
        </authorList>
    </citation>
    <scope>NUCLEOTIDE SEQUENCE [LARGE SCALE GENOMIC DNA]</scope>
    <source>
        <strain evidence="2 3">K10HN5</strain>
    </source>
</reference>
<dbReference type="Proteomes" id="UP000820669">
    <property type="component" value="Unassembled WGS sequence"/>
</dbReference>
<dbReference type="Pfam" id="PF03992">
    <property type="entry name" value="ABM"/>
    <property type="match status" value="1"/>
</dbReference>
<dbReference type="InterPro" id="IPR011008">
    <property type="entry name" value="Dimeric_a/b-barrel"/>
</dbReference>
<dbReference type="PROSITE" id="PS51725">
    <property type="entry name" value="ABM"/>
    <property type="match status" value="1"/>
</dbReference>
<dbReference type="PANTHER" id="PTHR33336">
    <property type="entry name" value="QUINOL MONOOXYGENASE YGIN-RELATED"/>
    <property type="match status" value="1"/>
</dbReference>
<dbReference type="PANTHER" id="PTHR33336:SF15">
    <property type="entry name" value="ABM DOMAIN-CONTAINING PROTEIN"/>
    <property type="match status" value="1"/>
</dbReference>
<evidence type="ECO:0000259" key="1">
    <source>
        <dbReference type="PROSITE" id="PS51725"/>
    </source>
</evidence>
<name>A0ABX1SLR4_9PSEU</name>
<dbReference type="EMBL" id="JAAXLA010000100">
    <property type="protein sequence ID" value="NMI01778.1"/>
    <property type="molecule type" value="Genomic_DNA"/>
</dbReference>
<evidence type="ECO:0000313" key="3">
    <source>
        <dbReference type="Proteomes" id="UP000820669"/>
    </source>
</evidence>
<dbReference type="SUPFAM" id="SSF54909">
    <property type="entry name" value="Dimeric alpha+beta barrel"/>
    <property type="match status" value="1"/>
</dbReference>
<protein>
    <submittedName>
        <fullName evidence="2">Antibiotic biosynthesis monooxygenase</fullName>
    </submittedName>
</protein>
<dbReference type="GO" id="GO:0004497">
    <property type="term" value="F:monooxygenase activity"/>
    <property type="evidence" value="ECO:0007669"/>
    <property type="project" value="UniProtKB-KW"/>
</dbReference>
<proteinExistence type="predicted"/>
<dbReference type="InterPro" id="IPR007138">
    <property type="entry name" value="ABM_dom"/>
</dbReference>
<sequence length="109" mass="11240">MSGTADQVVVVVATITPAQGREADVEKALREAIPQVHAEPGCLLYSLHRSPSGAFVFVEKWSSAEALKVHSGAAALAALSPKLEGALAGPMDVQVLTPLPEGDAQRGVV</sequence>
<evidence type="ECO:0000313" key="2">
    <source>
        <dbReference type="EMBL" id="NMI01778.1"/>
    </source>
</evidence>
<dbReference type="InterPro" id="IPR050744">
    <property type="entry name" value="AI-2_Isomerase_LsrG"/>
</dbReference>
<gene>
    <name evidence="2" type="ORF">HF526_31460</name>
</gene>
<feature type="domain" description="ABM" evidence="1">
    <location>
        <begin position="9"/>
        <end position="95"/>
    </location>
</feature>
<accession>A0ABX1SLR4</accession>
<keyword evidence="3" id="KW-1185">Reference proteome</keyword>
<dbReference type="RefSeq" id="WP_169385294.1">
    <property type="nucleotide sequence ID" value="NZ_JAAXLA010000100.1"/>
</dbReference>
<keyword evidence="2" id="KW-0560">Oxidoreductase</keyword>
<keyword evidence="2" id="KW-0503">Monooxygenase</keyword>
<organism evidence="2 3">
    <name type="scientific">Pseudonocardia acidicola</name>
    <dbReference type="NCBI Taxonomy" id="2724939"/>
    <lineage>
        <taxon>Bacteria</taxon>
        <taxon>Bacillati</taxon>
        <taxon>Actinomycetota</taxon>
        <taxon>Actinomycetes</taxon>
        <taxon>Pseudonocardiales</taxon>
        <taxon>Pseudonocardiaceae</taxon>
        <taxon>Pseudonocardia</taxon>
    </lineage>
</organism>
<dbReference type="Gene3D" id="3.30.70.100">
    <property type="match status" value="1"/>
</dbReference>